<protein>
    <recommendedName>
        <fullName evidence="4">RING-type E3 ubiquitin transferase</fullName>
        <ecNumber evidence="4">2.3.2.27</ecNumber>
    </recommendedName>
</protein>
<evidence type="ECO:0000256" key="2">
    <source>
        <dbReference type="ARBA" id="ARBA00004906"/>
    </source>
</evidence>
<dbReference type="EMBL" id="CAXAMM010039996">
    <property type="protein sequence ID" value="CAK9090418.1"/>
    <property type="molecule type" value="Genomic_DNA"/>
</dbReference>
<evidence type="ECO:0000256" key="10">
    <source>
        <dbReference type="PROSITE-ProRule" id="PRU00175"/>
    </source>
</evidence>
<keyword evidence="8" id="KW-0833">Ubl conjugation pathway</keyword>
<evidence type="ECO:0000256" key="8">
    <source>
        <dbReference type="ARBA" id="ARBA00022786"/>
    </source>
</evidence>
<dbReference type="SMART" id="SM00184">
    <property type="entry name" value="RING"/>
    <property type="match status" value="1"/>
</dbReference>
<dbReference type="Pfam" id="PF12678">
    <property type="entry name" value="zf-rbx1"/>
    <property type="match status" value="1"/>
</dbReference>
<comment type="caution">
    <text evidence="12">The sequence shown here is derived from an EMBL/GenBank/DDBJ whole genome shotgun (WGS) entry which is preliminary data.</text>
</comment>
<dbReference type="InterPro" id="IPR001841">
    <property type="entry name" value="Znf_RING"/>
</dbReference>
<dbReference type="Gene3D" id="3.30.40.10">
    <property type="entry name" value="Zinc/RING finger domain, C3HC4 (zinc finger)"/>
    <property type="match status" value="1"/>
</dbReference>
<evidence type="ECO:0000256" key="4">
    <source>
        <dbReference type="ARBA" id="ARBA00012483"/>
    </source>
</evidence>
<evidence type="ECO:0000313" key="12">
    <source>
        <dbReference type="EMBL" id="CAK9090418.1"/>
    </source>
</evidence>
<evidence type="ECO:0000256" key="9">
    <source>
        <dbReference type="ARBA" id="ARBA00022833"/>
    </source>
</evidence>
<dbReference type="InterPro" id="IPR039398">
    <property type="entry name" value="Deltex_fam"/>
</dbReference>
<proteinExistence type="inferred from homology"/>
<gene>
    <name evidence="12" type="ORF">SCF082_LOCUS42644</name>
</gene>
<keyword evidence="9" id="KW-0862">Zinc</keyword>
<dbReference type="InterPro" id="IPR039396">
    <property type="entry name" value="Deltex_C"/>
</dbReference>
<dbReference type="PANTHER" id="PTHR12622">
    <property type="entry name" value="DELTEX-RELATED"/>
    <property type="match status" value="1"/>
</dbReference>
<evidence type="ECO:0000256" key="1">
    <source>
        <dbReference type="ARBA" id="ARBA00000900"/>
    </source>
</evidence>
<keyword evidence="7 10" id="KW-0863">Zinc-finger</keyword>
<organism evidence="12 13">
    <name type="scientific">Durusdinium trenchii</name>
    <dbReference type="NCBI Taxonomy" id="1381693"/>
    <lineage>
        <taxon>Eukaryota</taxon>
        <taxon>Sar</taxon>
        <taxon>Alveolata</taxon>
        <taxon>Dinophyceae</taxon>
        <taxon>Suessiales</taxon>
        <taxon>Symbiodiniaceae</taxon>
        <taxon>Durusdinium</taxon>
    </lineage>
</organism>
<sequence length="319" mass="35659">QALECGSAIFRLRDGSQKCKMEVRFEHRIVPGELNLPRDLDEDTGVELSSVGVFLSPEEQQRVCREAEKECSICSEDFVPEQSMPPTRSTTNKIPSWAACQASSSQAMPHFQKVHEVDDDGDVVMEVQAQQAPAPSMPSSAARGSREGPVFRLQCGHVYHTECLKKWFEQRASCPLCLKGFGKVIGNQPRNGSFQWYVDTNMQLPGHMNAKNTIVIQFDFPPGTDDDGRGYPGRREKGYLPCNCQGILQLELFKVAFQRRVMFGLGTSMASGKYKPTFNIHIKTKSRGGATQHGYPDPDYFQRSLDELKSMGISIADLR</sequence>
<feature type="non-terminal residue" evidence="12">
    <location>
        <position position="1"/>
    </location>
</feature>
<dbReference type="PROSITE" id="PS50089">
    <property type="entry name" value="ZF_RING_2"/>
    <property type="match status" value="1"/>
</dbReference>
<keyword evidence="13" id="KW-1185">Reference proteome</keyword>
<comment type="pathway">
    <text evidence="2">Protein modification; protein ubiquitination.</text>
</comment>
<reference evidence="12 13" key="1">
    <citation type="submission" date="2024-02" db="EMBL/GenBank/DDBJ databases">
        <authorList>
            <person name="Chen Y."/>
            <person name="Shah S."/>
            <person name="Dougan E. K."/>
            <person name="Thang M."/>
            <person name="Chan C."/>
        </authorList>
    </citation>
    <scope>NUCLEOTIDE SEQUENCE [LARGE SCALE GENOMIC DNA]</scope>
</reference>
<dbReference type="InterPro" id="IPR013083">
    <property type="entry name" value="Znf_RING/FYVE/PHD"/>
</dbReference>
<evidence type="ECO:0000256" key="6">
    <source>
        <dbReference type="ARBA" id="ARBA00022723"/>
    </source>
</evidence>
<dbReference type="SUPFAM" id="SSF57850">
    <property type="entry name" value="RING/U-box"/>
    <property type="match status" value="1"/>
</dbReference>
<dbReference type="EC" id="2.3.2.27" evidence="4"/>
<name>A0ABP0QQK3_9DINO</name>
<dbReference type="InterPro" id="IPR039399">
    <property type="entry name" value="Deltex_C_sf"/>
</dbReference>
<evidence type="ECO:0000256" key="5">
    <source>
        <dbReference type="ARBA" id="ARBA00022679"/>
    </source>
</evidence>
<comment type="catalytic activity">
    <reaction evidence="1">
        <text>S-ubiquitinyl-[E2 ubiquitin-conjugating enzyme]-L-cysteine + [acceptor protein]-L-lysine = [E2 ubiquitin-conjugating enzyme]-L-cysteine + N(6)-ubiquitinyl-[acceptor protein]-L-lysine.</text>
        <dbReference type="EC" id="2.3.2.27"/>
    </reaction>
</comment>
<dbReference type="InterPro" id="IPR024766">
    <property type="entry name" value="Znf_RING_H2"/>
</dbReference>
<evidence type="ECO:0000256" key="7">
    <source>
        <dbReference type="ARBA" id="ARBA00022771"/>
    </source>
</evidence>
<evidence type="ECO:0000256" key="3">
    <source>
        <dbReference type="ARBA" id="ARBA00009413"/>
    </source>
</evidence>
<dbReference type="Gene3D" id="3.30.390.130">
    <property type="match status" value="1"/>
</dbReference>
<keyword evidence="5" id="KW-0808">Transferase</keyword>
<feature type="domain" description="RING-type" evidence="11">
    <location>
        <begin position="153"/>
        <end position="177"/>
    </location>
</feature>
<evidence type="ECO:0000313" key="13">
    <source>
        <dbReference type="Proteomes" id="UP001642464"/>
    </source>
</evidence>
<dbReference type="Proteomes" id="UP001642464">
    <property type="component" value="Unassembled WGS sequence"/>
</dbReference>
<evidence type="ECO:0000259" key="11">
    <source>
        <dbReference type="PROSITE" id="PS50089"/>
    </source>
</evidence>
<comment type="similarity">
    <text evidence="3">Belongs to the Deltex family.</text>
</comment>
<keyword evidence="6" id="KW-0479">Metal-binding</keyword>
<dbReference type="Pfam" id="PF18102">
    <property type="entry name" value="DTC"/>
    <property type="match status" value="1"/>
</dbReference>
<accession>A0ABP0QQK3</accession>